<feature type="region of interest" description="Disordered" evidence="1">
    <location>
        <begin position="20"/>
        <end position="95"/>
    </location>
</feature>
<gene>
    <name evidence="3" type="ORF">SAMN05421753_115136</name>
</gene>
<keyword evidence="2" id="KW-1133">Transmembrane helix</keyword>
<evidence type="ECO:0000313" key="3">
    <source>
        <dbReference type="EMBL" id="SFJ10102.1"/>
    </source>
</evidence>
<dbReference type="RefSeq" id="WP_092053573.1">
    <property type="nucleotide sequence ID" value="NZ_FOQD01000015.1"/>
</dbReference>
<evidence type="ECO:0000256" key="2">
    <source>
        <dbReference type="SAM" id="Phobius"/>
    </source>
</evidence>
<proteinExistence type="predicted"/>
<keyword evidence="2" id="KW-0812">Transmembrane</keyword>
<reference evidence="4" key="1">
    <citation type="submission" date="2016-10" db="EMBL/GenBank/DDBJ databases">
        <authorList>
            <person name="Varghese N."/>
            <person name="Submissions S."/>
        </authorList>
    </citation>
    <scope>NUCLEOTIDE SEQUENCE [LARGE SCALE GENOMIC DNA]</scope>
    <source>
        <strain evidence="4">DSM 26348</strain>
    </source>
</reference>
<dbReference type="AlphaFoldDB" id="A0A1I3NLS1"/>
<organism evidence="3 4">
    <name type="scientific">Planctomicrobium piriforme</name>
    <dbReference type="NCBI Taxonomy" id="1576369"/>
    <lineage>
        <taxon>Bacteria</taxon>
        <taxon>Pseudomonadati</taxon>
        <taxon>Planctomycetota</taxon>
        <taxon>Planctomycetia</taxon>
        <taxon>Planctomycetales</taxon>
        <taxon>Planctomycetaceae</taxon>
        <taxon>Planctomicrobium</taxon>
    </lineage>
</organism>
<keyword evidence="2" id="KW-0472">Membrane</keyword>
<feature type="transmembrane region" description="Helical" evidence="2">
    <location>
        <begin position="172"/>
        <end position="192"/>
    </location>
</feature>
<protein>
    <recommendedName>
        <fullName evidence="5">Zinc ribbon domain-containing protein</fullName>
    </recommendedName>
</protein>
<name>A0A1I3NLS1_9PLAN</name>
<dbReference type="EMBL" id="FOQD01000015">
    <property type="protein sequence ID" value="SFJ10102.1"/>
    <property type="molecule type" value="Genomic_DNA"/>
</dbReference>
<evidence type="ECO:0008006" key="5">
    <source>
        <dbReference type="Google" id="ProtNLM"/>
    </source>
</evidence>
<keyword evidence="4" id="KW-1185">Reference proteome</keyword>
<accession>A0A1I3NLS1</accession>
<sequence>MEFRSCPACHASVLEENVDDCPFCGASMSGKPKAAAPKKPAAGAPSAKSPARPDQKKSAPATPAAGAKPAVPPATGRPAQRPAAAPQPESDDPFEVDTSALRRAVKLAPKPTKMRTVEVICPMCGTPGYMAPTDAGKDVHCVDPSCMVPVFKTKKPKVEEAPKVEPKNNRMLLIGGGVGVLVIGGIAAMMFLRPKPQDSLPPAPVVVIKNTDDDKTLVPEQNRIVVQTEAPPVTLPEIRKKSLELIIEKARQREKNRHAEYGTQQSAEAFAEAGDLTKAKEQLKRLQSGGVGVAYLQIQPLVDIGWRQLAGGQAAEAAQSAQQALSKSKNLPRSVRKTHDAAIALAALLVATGKIEDAQALIELEQDRTVRGAVSVFWRAAVDARTFNVEDESRFVWHLSMPEPMRVGVVETLVAHGQSDLALTFAATGTDAASQASGRAAWAGRITQLQSTAAIGLVSSAIQSGDFDAASQTQMWAAVADMALFLKDQATSKAALEKAIAALAAVQAPTSMSSLSKKEIYESEGKPFIGLPNPGPSHAAALAAANVAFVQLHMGQADAAWASLQKSLDFFRGMTPSPVATQARLEECQKQEASVRSELSRALNLGNNEERIRIAFNRYRQQSSKINDQAQNRFKLQVAILRAAAINGLAEKVWTLAQERTQLADETQREPYIESTLPSLILALAQADGRQELAASVKGAFPEKPLTPDPLDVIYATASQEFATGKYAQASDTIERAYRSDLTKKFPDQVDLIALQIGGRMQSARPLEETIAFIQNLYDQLIQEDLFLLLAGDSMRRGTAPQLWKLTFESRDLDALEFVALYRGFIAGSSGPGATAAPVGPQAAK</sequence>
<dbReference type="OrthoDB" id="207767at2"/>
<feature type="compositionally biased region" description="Low complexity" evidence="1">
    <location>
        <begin position="59"/>
        <end position="88"/>
    </location>
</feature>
<feature type="compositionally biased region" description="Low complexity" evidence="1">
    <location>
        <begin position="25"/>
        <end position="50"/>
    </location>
</feature>
<dbReference type="Proteomes" id="UP000199518">
    <property type="component" value="Unassembled WGS sequence"/>
</dbReference>
<evidence type="ECO:0000313" key="4">
    <source>
        <dbReference type="Proteomes" id="UP000199518"/>
    </source>
</evidence>
<evidence type="ECO:0000256" key="1">
    <source>
        <dbReference type="SAM" id="MobiDB-lite"/>
    </source>
</evidence>